<evidence type="ECO:0000259" key="4">
    <source>
        <dbReference type="Pfam" id="PF02114"/>
    </source>
</evidence>
<dbReference type="PANTHER" id="PTHR46052">
    <property type="entry name" value="PHOSDUCIN-LIKE PROTEIN"/>
    <property type="match status" value="1"/>
</dbReference>
<evidence type="ECO:0000256" key="1">
    <source>
        <dbReference type="ARBA" id="ARBA00009686"/>
    </source>
</evidence>
<dbReference type="InterPro" id="IPR051499">
    <property type="entry name" value="Phosducin-like_reg"/>
</dbReference>
<dbReference type="Gene3D" id="3.40.30.10">
    <property type="entry name" value="Glutaredoxin"/>
    <property type="match status" value="1"/>
</dbReference>
<feature type="domain" description="Phosducin" evidence="4">
    <location>
        <begin position="46"/>
        <end position="257"/>
    </location>
</feature>
<name>A0A6B2E856_9DIPT</name>
<comment type="similarity">
    <text evidence="1">Belongs to the phosducin family.</text>
</comment>
<sequence length="266" mass="30074">MTSLEDKILGEKAQYYCSSDEEDEGNIRVVRDEAGGQAAPYPPSGTTNTGPKGVITDWREYKKMQAEARSAEEQERLQQVHKMSQMGKTKAEDEKAREDAELEAELADLMNDECVLAFQRQRILEITAKVGARSTFGHLIHLKSADDFLEAVEKEQFSTVVVHIFENSLTACRRLNRCLEELAKEMPTVKFCSILSSDARVSHKFRTTALPTLLAYKKNQIVGNFVQLTNELGDDFCSSDIENFLIEQGVIVEKEIQYNSHQMVKN</sequence>
<dbReference type="AlphaFoldDB" id="A0A6B2E856"/>
<dbReference type="GO" id="GO:0008277">
    <property type="term" value="P:regulation of G protein-coupled receptor signaling pathway"/>
    <property type="evidence" value="ECO:0007669"/>
    <property type="project" value="InterPro"/>
</dbReference>
<feature type="region of interest" description="Disordered" evidence="3">
    <location>
        <begin position="19"/>
        <end position="54"/>
    </location>
</feature>
<dbReference type="InterPro" id="IPR023196">
    <property type="entry name" value="Phosducin_N_dom_sf"/>
</dbReference>
<dbReference type="EMBL" id="GIFK01001019">
    <property type="protein sequence ID" value="NBJ58722.1"/>
    <property type="molecule type" value="Transcribed_RNA"/>
</dbReference>
<dbReference type="InterPro" id="IPR036249">
    <property type="entry name" value="Thioredoxin-like_sf"/>
</dbReference>
<dbReference type="CDD" id="cd02987">
    <property type="entry name" value="Phd_like_Phd"/>
    <property type="match status" value="1"/>
</dbReference>
<organism evidence="5">
    <name type="scientific">Phlebotomus kandelakii</name>
    <dbReference type="NCBI Taxonomy" id="1109342"/>
    <lineage>
        <taxon>Eukaryota</taxon>
        <taxon>Metazoa</taxon>
        <taxon>Ecdysozoa</taxon>
        <taxon>Arthropoda</taxon>
        <taxon>Hexapoda</taxon>
        <taxon>Insecta</taxon>
        <taxon>Pterygota</taxon>
        <taxon>Neoptera</taxon>
        <taxon>Endopterygota</taxon>
        <taxon>Diptera</taxon>
        <taxon>Nematocera</taxon>
        <taxon>Psychodoidea</taxon>
        <taxon>Psychodidae</taxon>
        <taxon>Phlebotomus</taxon>
        <taxon>Larroussius</taxon>
    </lineage>
</organism>
<dbReference type="InterPro" id="IPR024253">
    <property type="entry name" value="Phosducin_thioredoxin-like_dom"/>
</dbReference>
<dbReference type="InterPro" id="IPR001200">
    <property type="entry name" value="Phosducin"/>
</dbReference>
<keyword evidence="2" id="KW-0597">Phosphoprotein</keyword>
<protein>
    <submittedName>
        <fullName evidence="5">Putative conserved phosducin-like protein</fullName>
    </submittedName>
</protein>
<evidence type="ECO:0000313" key="5">
    <source>
        <dbReference type="EMBL" id="NBJ58722.1"/>
    </source>
</evidence>
<evidence type="ECO:0000256" key="3">
    <source>
        <dbReference type="SAM" id="MobiDB-lite"/>
    </source>
</evidence>
<dbReference type="Pfam" id="PF02114">
    <property type="entry name" value="Phosducin"/>
    <property type="match status" value="1"/>
</dbReference>
<evidence type="ECO:0000256" key="2">
    <source>
        <dbReference type="ARBA" id="ARBA00022553"/>
    </source>
</evidence>
<dbReference type="Gene3D" id="1.10.168.10">
    <property type="entry name" value="Phosducin, domain 2"/>
    <property type="match status" value="1"/>
</dbReference>
<dbReference type="SUPFAM" id="SSF52833">
    <property type="entry name" value="Thioredoxin-like"/>
    <property type="match status" value="1"/>
</dbReference>
<accession>A0A6B2E856</accession>
<dbReference type="PANTHER" id="PTHR46052:SF1">
    <property type="entry name" value="PHOSDUCIN-LIKE PROTEIN"/>
    <property type="match status" value="1"/>
</dbReference>
<reference evidence="5" key="1">
    <citation type="submission" date="2019-10" db="EMBL/GenBank/DDBJ databases">
        <title>Short sand fly seasons in Tbilisi, Georgia, hinder development of host immunity to saliva of the visceral leishmaniasis vector Phlebotomus kandelakii.</title>
        <authorList>
            <person name="Oliveira F."/>
            <person name="Giorgobiani E."/>
            <person name="Guimaraes-Costa A.B."/>
            <person name="Abdeladhim M."/>
            <person name="Oristian J."/>
            <person name="Tskhvaradze L."/>
            <person name="Tsertsvadze N."/>
            <person name="Zakalashvili M."/>
            <person name="Valenzuela J.G."/>
            <person name="Kamhawi S."/>
        </authorList>
    </citation>
    <scope>NUCLEOTIDE SEQUENCE</scope>
    <source>
        <strain evidence="5">Wild-capture in Tbilisi</strain>
        <tissue evidence="5">Salivary glands</tissue>
    </source>
</reference>
<proteinExistence type="inferred from homology"/>
<feature type="compositionally biased region" description="Basic and acidic residues" evidence="3">
    <location>
        <begin position="25"/>
        <end position="34"/>
    </location>
</feature>
<dbReference type="PRINTS" id="PR00677">
    <property type="entry name" value="PHOSDUCIN"/>
</dbReference>